<dbReference type="AlphaFoldDB" id="A0A0P6XI03"/>
<feature type="compositionally biased region" description="Pro residues" evidence="2">
    <location>
        <begin position="43"/>
        <end position="54"/>
    </location>
</feature>
<proteinExistence type="inferred from homology"/>
<evidence type="ECO:0000256" key="2">
    <source>
        <dbReference type="SAM" id="MobiDB-lite"/>
    </source>
</evidence>
<evidence type="ECO:0000259" key="3">
    <source>
        <dbReference type="PROSITE" id="PS00662"/>
    </source>
</evidence>
<evidence type="ECO:0000256" key="1">
    <source>
        <dbReference type="ARBA" id="ARBA00006611"/>
    </source>
</evidence>
<dbReference type="InterPro" id="IPR027417">
    <property type="entry name" value="P-loop_NTPase"/>
</dbReference>
<dbReference type="CDD" id="cd01130">
    <property type="entry name" value="VirB11-like_ATPase"/>
    <property type="match status" value="1"/>
</dbReference>
<reference evidence="4 5" key="1">
    <citation type="submission" date="2015-07" db="EMBL/GenBank/DDBJ databases">
        <title>Whole genome sequence of Herpetosiphon geysericola DSM 7119.</title>
        <authorList>
            <person name="Hemp J."/>
            <person name="Ward L.M."/>
            <person name="Pace L.A."/>
            <person name="Fischer W.W."/>
        </authorList>
    </citation>
    <scope>NUCLEOTIDE SEQUENCE [LARGE SCALE GENOMIC DNA]</scope>
    <source>
        <strain evidence="4 5">DSM 7119</strain>
    </source>
</reference>
<evidence type="ECO:0000313" key="4">
    <source>
        <dbReference type="EMBL" id="KPL79477.1"/>
    </source>
</evidence>
<dbReference type="OrthoDB" id="9810761at2"/>
<name>A0A0P6XI03_9CHLR</name>
<dbReference type="PANTHER" id="PTHR30486:SF15">
    <property type="entry name" value="TYPE II_IV SECRETION SYSTEM ATPASE"/>
    <property type="match status" value="1"/>
</dbReference>
<dbReference type="STRING" id="70996.SE18_26310"/>
<protein>
    <submittedName>
        <fullName evidence="4">Type II secretion system protein E</fullName>
    </submittedName>
</protein>
<sequence>MSLLKRLGSTPTSPEPAAPPAPVQPMAGEQSMPEYRSSSLTPLSPPPPPAPSSAPMPSGNLSALAGSSSGLSAGTINTSGFLVLADRDAHRKLLELSLWIVDKIQASVGSQTQLQRNEDSERLIQERFTTFVRQSSTNLDQDGMKLLYQMVLDELFGFGPLEQLIRDDSITEIMVNSATVVYVEQRGKLTLSPVIFASEDHVLKVIDRIIRPLGRRVDRKWPMVDARLPDGSRVNAIIPPCAIDGSSLSIRKFSKKKLQVSDLINYGSMTKEMADFLNACVVSAMNLIVSGGTGSGKTTLLNVLSNFIPDHYRICTIEDSAELQLGKDHVIRLESKPADVDGSGLVTIRDLVKNSLRMRPDRIVVGEIRDGAALDLLQAMNTGHDGSMSTVHANTPRDAIRRLETLALMSGLDLPVAVIREQIASAVHVIVQQARLRDGSRKVVAVTEVQGMESGQVVLQDIFIFEDQGTAPDGKVLGVLRPTGTRPRFTPVLEAKGFKLPPSIFGATFPGMRR</sequence>
<feature type="region of interest" description="Disordered" evidence="2">
    <location>
        <begin position="1"/>
        <end position="61"/>
    </location>
</feature>
<dbReference type="EMBL" id="LGKP01000046">
    <property type="protein sequence ID" value="KPL79477.1"/>
    <property type="molecule type" value="Genomic_DNA"/>
</dbReference>
<dbReference type="RefSeq" id="WP_054537443.1">
    <property type="nucleotide sequence ID" value="NZ_LGKP01000046.1"/>
</dbReference>
<dbReference type="InterPro" id="IPR050921">
    <property type="entry name" value="T4SS_GSP_E_ATPase"/>
</dbReference>
<dbReference type="PANTHER" id="PTHR30486">
    <property type="entry name" value="TWITCHING MOTILITY PROTEIN PILT"/>
    <property type="match status" value="1"/>
</dbReference>
<dbReference type="SUPFAM" id="SSF52540">
    <property type="entry name" value="P-loop containing nucleoside triphosphate hydrolases"/>
    <property type="match status" value="1"/>
</dbReference>
<dbReference type="PROSITE" id="PS00662">
    <property type="entry name" value="T2SP_E"/>
    <property type="match status" value="1"/>
</dbReference>
<dbReference type="Proteomes" id="UP000050277">
    <property type="component" value="Unassembled WGS sequence"/>
</dbReference>
<dbReference type="PATRIC" id="fig|70996.4.peg.1792"/>
<feature type="compositionally biased region" description="Pro residues" evidence="2">
    <location>
        <begin position="13"/>
        <end position="23"/>
    </location>
</feature>
<dbReference type="Pfam" id="PF00437">
    <property type="entry name" value="T2SSE"/>
    <property type="match status" value="1"/>
</dbReference>
<comment type="similarity">
    <text evidence="1">Belongs to the GSP E family.</text>
</comment>
<dbReference type="Gene3D" id="3.40.50.300">
    <property type="entry name" value="P-loop containing nucleotide triphosphate hydrolases"/>
    <property type="match status" value="1"/>
</dbReference>
<dbReference type="InterPro" id="IPR001482">
    <property type="entry name" value="T2SS/T4SS_dom"/>
</dbReference>
<feature type="domain" description="Bacterial type II secretion system protein E" evidence="3">
    <location>
        <begin position="356"/>
        <end position="370"/>
    </location>
</feature>
<keyword evidence="5" id="KW-1185">Reference proteome</keyword>
<dbReference type="Gene3D" id="3.30.450.380">
    <property type="match status" value="1"/>
</dbReference>
<dbReference type="GO" id="GO:0016887">
    <property type="term" value="F:ATP hydrolysis activity"/>
    <property type="evidence" value="ECO:0007669"/>
    <property type="project" value="InterPro"/>
</dbReference>
<organism evidence="4 5">
    <name type="scientific">Herpetosiphon geysericola</name>
    <dbReference type="NCBI Taxonomy" id="70996"/>
    <lineage>
        <taxon>Bacteria</taxon>
        <taxon>Bacillati</taxon>
        <taxon>Chloroflexota</taxon>
        <taxon>Chloroflexia</taxon>
        <taxon>Herpetosiphonales</taxon>
        <taxon>Herpetosiphonaceae</taxon>
        <taxon>Herpetosiphon</taxon>
    </lineage>
</organism>
<gene>
    <name evidence="4" type="ORF">SE18_26310</name>
</gene>
<evidence type="ECO:0000313" key="5">
    <source>
        <dbReference type="Proteomes" id="UP000050277"/>
    </source>
</evidence>
<comment type="caution">
    <text evidence="4">The sequence shown here is derived from an EMBL/GenBank/DDBJ whole genome shotgun (WGS) entry which is preliminary data.</text>
</comment>
<accession>A0A0P6XI03</accession>